<dbReference type="CDD" id="cd06553">
    <property type="entry name" value="ASCH_Ef3133_like"/>
    <property type="match status" value="1"/>
</dbReference>
<reference evidence="2 3" key="1">
    <citation type="submission" date="2020-08" db="EMBL/GenBank/DDBJ databases">
        <title>Sequencing the genomes of 1000 actinobacteria strains.</title>
        <authorList>
            <person name="Klenk H.-P."/>
        </authorList>
    </citation>
    <scope>NUCLEOTIDE SEQUENCE [LARGE SCALE GENOMIC DNA]</scope>
    <source>
        <strain evidence="2 3">DSM 19600</strain>
    </source>
</reference>
<organism evidence="2 3">
    <name type="scientific">Microbacterium invictum</name>
    <dbReference type="NCBI Taxonomy" id="515415"/>
    <lineage>
        <taxon>Bacteria</taxon>
        <taxon>Bacillati</taxon>
        <taxon>Actinomycetota</taxon>
        <taxon>Actinomycetes</taxon>
        <taxon>Micrococcales</taxon>
        <taxon>Microbacteriaceae</taxon>
        <taxon>Microbacterium</taxon>
    </lineage>
</organism>
<dbReference type="Gene3D" id="3.10.400.10">
    <property type="entry name" value="Sulfate adenylyltransferase"/>
    <property type="match status" value="1"/>
</dbReference>
<dbReference type="InterPro" id="IPR009326">
    <property type="entry name" value="DUF984"/>
</dbReference>
<gene>
    <name evidence="2" type="ORF">BKA10_001162</name>
</gene>
<dbReference type="InterPro" id="IPR015947">
    <property type="entry name" value="PUA-like_sf"/>
</dbReference>
<dbReference type="AlphaFoldDB" id="A0AA40VMJ8"/>
<dbReference type="RefSeq" id="WP_183499043.1">
    <property type="nucleotide sequence ID" value="NZ_BAABCO010000001.1"/>
</dbReference>
<dbReference type="Proteomes" id="UP000549113">
    <property type="component" value="Unassembled WGS sequence"/>
</dbReference>
<comment type="caution">
    <text evidence="2">The sequence shown here is derived from an EMBL/GenBank/DDBJ whole genome shotgun (WGS) entry which is preliminary data.</text>
</comment>
<evidence type="ECO:0000313" key="2">
    <source>
        <dbReference type="EMBL" id="MBB4139368.1"/>
    </source>
</evidence>
<dbReference type="PANTHER" id="PTHR39203">
    <property type="entry name" value="CYTOPLASMIC PROTEIN-RELATED"/>
    <property type="match status" value="1"/>
</dbReference>
<dbReference type="SMART" id="SM01022">
    <property type="entry name" value="ASCH"/>
    <property type="match status" value="1"/>
</dbReference>
<keyword evidence="3" id="KW-1185">Reference proteome</keyword>
<dbReference type="InterPro" id="IPR007374">
    <property type="entry name" value="ASCH_domain"/>
</dbReference>
<evidence type="ECO:0000313" key="3">
    <source>
        <dbReference type="Proteomes" id="UP000549113"/>
    </source>
</evidence>
<dbReference type="SUPFAM" id="SSF88697">
    <property type="entry name" value="PUA domain-like"/>
    <property type="match status" value="1"/>
</dbReference>
<name>A0AA40VMJ8_9MICO</name>
<accession>A0AA40VMJ8</accession>
<protein>
    <submittedName>
        <fullName evidence="2">Uncharacterized protein YhfF</fullName>
    </submittedName>
</protein>
<dbReference type="Pfam" id="PF04266">
    <property type="entry name" value="ASCH"/>
    <property type="match status" value="1"/>
</dbReference>
<evidence type="ECO:0000259" key="1">
    <source>
        <dbReference type="SMART" id="SM01022"/>
    </source>
</evidence>
<proteinExistence type="predicted"/>
<dbReference type="PANTHER" id="PTHR39203:SF1">
    <property type="entry name" value="CYTOPLASMIC PROTEIN"/>
    <property type="match status" value="1"/>
</dbReference>
<feature type="domain" description="ASCH" evidence="1">
    <location>
        <begin position="30"/>
        <end position="155"/>
    </location>
</feature>
<dbReference type="EMBL" id="JACIFH010000001">
    <property type="protein sequence ID" value="MBB4139368.1"/>
    <property type="molecule type" value="Genomic_DNA"/>
</dbReference>
<sequence>MAEAHSVADFWRRAASAAGADPTAAVPEAWGFADTPALADALLAAVISGRKTGTSTSLAELEADGEAVPREGELSILIDGSRIPRALIRTTRIEIRTFDEVDAAFAAAEGEDDLSLEAWRAGHAEYFERVLARRGLPVSQLSSLPLVLERFELLYSEP</sequence>
<dbReference type="PIRSF" id="PIRSF021320">
    <property type="entry name" value="DUF984"/>
    <property type="match status" value="1"/>
</dbReference>